<organism evidence="1 2">
    <name type="scientific">Kingdonia uniflora</name>
    <dbReference type="NCBI Taxonomy" id="39325"/>
    <lineage>
        <taxon>Eukaryota</taxon>
        <taxon>Viridiplantae</taxon>
        <taxon>Streptophyta</taxon>
        <taxon>Embryophyta</taxon>
        <taxon>Tracheophyta</taxon>
        <taxon>Spermatophyta</taxon>
        <taxon>Magnoliopsida</taxon>
        <taxon>Ranunculales</taxon>
        <taxon>Circaeasteraceae</taxon>
        <taxon>Kingdonia</taxon>
    </lineage>
</organism>
<dbReference type="PANTHER" id="PTHR34356:SF3">
    <property type="entry name" value="EXPRESSED PROTEIN"/>
    <property type="match status" value="1"/>
</dbReference>
<evidence type="ECO:0000313" key="1">
    <source>
        <dbReference type="EMBL" id="KAF6160268.1"/>
    </source>
</evidence>
<dbReference type="Proteomes" id="UP000541444">
    <property type="component" value="Unassembled WGS sequence"/>
</dbReference>
<dbReference type="OrthoDB" id="784699at2759"/>
<evidence type="ECO:0000313" key="2">
    <source>
        <dbReference type="Proteomes" id="UP000541444"/>
    </source>
</evidence>
<proteinExistence type="predicted"/>
<accession>A0A7J7N004</accession>
<name>A0A7J7N004_9MAGN</name>
<dbReference type="PANTHER" id="PTHR34356">
    <property type="entry name" value="ANTIGENIC HEAT-STABLE PROTEIN"/>
    <property type="match status" value="1"/>
</dbReference>
<dbReference type="AlphaFoldDB" id="A0A7J7N004"/>
<keyword evidence="2" id="KW-1185">Reference proteome</keyword>
<gene>
    <name evidence="1" type="ORF">GIB67_019037</name>
</gene>
<reference evidence="1 2" key="1">
    <citation type="journal article" date="2020" name="IScience">
        <title>Genome Sequencing of the Endangered Kingdonia uniflora (Circaeasteraceae, Ranunculales) Reveals Potential Mechanisms of Evolutionary Specialization.</title>
        <authorList>
            <person name="Sun Y."/>
            <person name="Deng T."/>
            <person name="Zhang A."/>
            <person name="Moore M.J."/>
            <person name="Landis J.B."/>
            <person name="Lin N."/>
            <person name="Zhang H."/>
            <person name="Zhang X."/>
            <person name="Huang J."/>
            <person name="Zhang X."/>
            <person name="Sun H."/>
            <person name="Wang H."/>
        </authorList>
    </citation>
    <scope>NUCLEOTIDE SEQUENCE [LARGE SCALE GENOMIC DNA]</scope>
    <source>
        <strain evidence="1">TB1705</strain>
        <tissue evidence="1">Leaf</tissue>
    </source>
</reference>
<comment type="caution">
    <text evidence="1">The sequence shown here is derived from an EMBL/GenBank/DDBJ whole genome shotgun (WGS) entry which is preliminary data.</text>
</comment>
<protein>
    <submittedName>
        <fullName evidence="1">Uncharacterized protein</fullName>
    </submittedName>
</protein>
<dbReference type="EMBL" id="JACGCM010001165">
    <property type="protein sequence ID" value="KAF6160268.1"/>
    <property type="molecule type" value="Genomic_DNA"/>
</dbReference>
<sequence>MGFLQETLRNNIISAVKQSAALNRVGAENLKPRQLSDTIQEEIGNTVMAQISDGLWEVIRSNDGMQSEIKETVESVYNRLSAPINPTPVDKEAVNDKE</sequence>